<organism evidence="1">
    <name type="scientific">Tetraselmis sp. GSL018</name>
    <dbReference type="NCBI Taxonomy" id="582737"/>
    <lineage>
        <taxon>Eukaryota</taxon>
        <taxon>Viridiplantae</taxon>
        <taxon>Chlorophyta</taxon>
        <taxon>core chlorophytes</taxon>
        <taxon>Chlorodendrophyceae</taxon>
        <taxon>Chlorodendrales</taxon>
        <taxon>Chlorodendraceae</taxon>
        <taxon>Tetraselmis</taxon>
    </lineage>
</organism>
<protein>
    <submittedName>
        <fullName evidence="1">Uncharacterized protein</fullName>
    </submittedName>
</protein>
<proteinExistence type="predicted"/>
<gene>
    <name evidence="1" type="ORF">TSPGSL018_25815</name>
</gene>
<dbReference type="AlphaFoldDB" id="A0A061RUU1"/>
<evidence type="ECO:0000313" key="1">
    <source>
        <dbReference type="EMBL" id="JAC74480.1"/>
    </source>
</evidence>
<reference evidence="1" key="1">
    <citation type="submission" date="2014-05" db="EMBL/GenBank/DDBJ databases">
        <title>The transcriptome of the halophilic microalga Tetraselmis sp. GSL018 isolated from the Great Salt Lake, Utah.</title>
        <authorList>
            <person name="Jinkerson R.E."/>
            <person name="D'Adamo S."/>
            <person name="Posewitz M.C."/>
        </authorList>
    </citation>
    <scope>NUCLEOTIDE SEQUENCE</scope>
    <source>
        <strain evidence="1">GSL018</strain>
    </source>
</reference>
<dbReference type="EMBL" id="GBEZ01011292">
    <property type="protein sequence ID" value="JAC74480.1"/>
    <property type="molecule type" value="Transcribed_RNA"/>
</dbReference>
<sequence length="127" mass="14216">MWMETVASAQRLLEAAENIHGVPQLWILLPEHLLQRWLHSVAGPLCVGQLAYAFHPVRACQGWCKINGRAERMVDLQLHIGLPQRILGSLNSCLASWLSHTPRPIANHSGSWWGTAVKKAKITNARK</sequence>
<name>A0A061RUU1_9CHLO</name>
<accession>A0A061RUU1</accession>